<evidence type="ECO:0000313" key="2">
    <source>
        <dbReference type="EMBL" id="MBE1877123.1"/>
    </source>
</evidence>
<protein>
    <submittedName>
        <fullName evidence="2">Glycosyltransferase</fullName>
    </submittedName>
</protein>
<evidence type="ECO:0000259" key="1">
    <source>
        <dbReference type="Pfam" id="PF00535"/>
    </source>
</evidence>
<comment type="caution">
    <text evidence="2">The sequence shown here is derived from an EMBL/GenBank/DDBJ whole genome shotgun (WGS) entry which is preliminary data.</text>
</comment>
<evidence type="ECO:0000313" key="3">
    <source>
        <dbReference type="Proteomes" id="UP000625527"/>
    </source>
</evidence>
<reference evidence="2 3" key="1">
    <citation type="submission" date="2020-10" db="EMBL/GenBank/DDBJ databases">
        <title>Myceligenerans pegani sp. nov., an endophytic actinomycete isolated from Peganum harmala L. in Xinjiang, China.</title>
        <authorList>
            <person name="Xin L."/>
        </authorList>
    </citation>
    <scope>NUCLEOTIDE SEQUENCE [LARGE SCALE GENOMIC DNA]</scope>
    <source>
        <strain evidence="2 3">TRM65318</strain>
    </source>
</reference>
<dbReference type="SUPFAM" id="SSF53448">
    <property type="entry name" value="Nucleotide-diphospho-sugar transferases"/>
    <property type="match status" value="1"/>
</dbReference>
<dbReference type="InterPro" id="IPR050834">
    <property type="entry name" value="Glycosyltransf_2"/>
</dbReference>
<dbReference type="Gene3D" id="3.90.550.10">
    <property type="entry name" value="Spore Coat Polysaccharide Biosynthesis Protein SpsA, Chain A"/>
    <property type="match status" value="1"/>
</dbReference>
<dbReference type="InterPro" id="IPR001173">
    <property type="entry name" value="Glyco_trans_2-like"/>
</dbReference>
<dbReference type="PANTHER" id="PTHR43685">
    <property type="entry name" value="GLYCOSYLTRANSFERASE"/>
    <property type="match status" value="1"/>
</dbReference>
<dbReference type="InterPro" id="IPR029044">
    <property type="entry name" value="Nucleotide-diphossugar_trans"/>
</dbReference>
<proteinExistence type="predicted"/>
<name>A0ABR9N0E7_9MICO</name>
<keyword evidence="3" id="KW-1185">Reference proteome</keyword>
<dbReference type="CDD" id="cd00761">
    <property type="entry name" value="Glyco_tranf_GTA_type"/>
    <property type="match status" value="1"/>
</dbReference>
<accession>A0ABR9N0E7</accession>
<sequence length="831" mass="91563">MSSAPDLGRIGIDAEYGGRTATLTTYTLRNRTRQAWDTLARAATRGLHDAGGLIHTVKTLHALGDDGVVKRFFAGVEIGPFVGFCMVVANQARDVQETFDASVMLEALFTGHGMSRVRPLDRLVLPELLASQRRPEDLERWMRPVRAARLSRVQPFLLRANAVNPFTAAGDEDGVAIAEWLAHVNSAMAADGLEGISVAPGPGAPFDRIVCAPASLVAGGPLVSVIMPTFEPGPRIETAVESLLAQSYENFELLIMDDASSPDAAERIGGWRARDDRIRVHHLPENLGSYKARNVAVSTHARGAYITVHDDDDWSHPRKLEMQVAHLERNPELPANTSLLSRATDALMFTRINDNPVFSQRNYSSLMVRREVFDEIGYWDVVNRGADAEMIDRIQLWSGHRVPSVGTAPLSFLRERAASLTSGEISRGYLDPRRRWYADAYRRWHAECASRSVTPFVGPDDRDDRPFAVATNMLGSRAAQGRVDVDIVYATDFRFAGGNSTLACNEIEILLRHGYRVGLLQIESPILGTKNLLHPRALQLAGHPRAVVISLLDEVRAGLTIVRHPTTMQFAEPVRSRVTTDAAVVIVNHAPFEPDRTGSTYDIRTVQGTAEAVFGVRPRVAPESGLIRTLLTGLVAPENLAASDWSGVTQVEVGASRKSDPARAPVLGRHSRDHAHKWPASETFELVYPTDGSYEIRVLGGADWARKRRGGPLGDSWTVYPYGTKQVRDFLDEIDIWAYFHGAELYESFGMATLEAMAAGLVVILPPYMESTFGDGALYTEPDGARSLYERIWSDEDAYAEQSRRAVDAVRRRFGEEALLARVKTMMGDPA</sequence>
<gene>
    <name evidence="2" type="ORF">IHE71_15620</name>
</gene>
<dbReference type="Proteomes" id="UP000625527">
    <property type="component" value="Unassembled WGS sequence"/>
</dbReference>
<dbReference type="PANTHER" id="PTHR43685:SF2">
    <property type="entry name" value="GLYCOSYLTRANSFERASE 2-LIKE DOMAIN-CONTAINING PROTEIN"/>
    <property type="match status" value="1"/>
</dbReference>
<feature type="domain" description="Glycosyltransferase 2-like" evidence="1">
    <location>
        <begin position="224"/>
        <end position="331"/>
    </location>
</feature>
<dbReference type="Pfam" id="PF00535">
    <property type="entry name" value="Glycos_transf_2"/>
    <property type="match status" value="1"/>
</dbReference>
<organism evidence="2 3">
    <name type="scientific">Myceligenerans pegani</name>
    <dbReference type="NCBI Taxonomy" id="2776917"/>
    <lineage>
        <taxon>Bacteria</taxon>
        <taxon>Bacillati</taxon>
        <taxon>Actinomycetota</taxon>
        <taxon>Actinomycetes</taxon>
        <taxon>Micrococcales</taxon>
        <taxon>Promicromonosporaceae</taxon>
        <taxon>Myceligenerans</taxon>
    </lineage>
</organism>
<dbReference type="SUPFAM" id="SSF53756">
    <property type="entry name" value="UDP-Glycosyltransferase/glycogen phosphorylase"/>
    <property type="match status" value="1"/>
</dbReference>
<dbReference type="RefSeq" id="WP_192863681.1">
    <property type="nucleotide sequence ID" value="NZ_JADAQT010000097.1"/>
</dbReference>
<dbReference type="Gene3D" id="3.40.50.2000">
    <property type="entry name" value="Glycogen Phosphorylase B"/>
    <property type="match status" value="1"/>
</dbReference>
<dbReference type="EMBL" id="JADAQT010000097">
    <property type="protein sequence ID" value="MBE1877123.1"/>
    <property type="molecule type" value="Genomic_DNA"/>
</dbReference>